<dbReference type="SUPFAM" id="SSF54862">
    <property type="entry name" value="4Fe-4S ferredoxins"/>
    <property type="match status" value="1"/>
</dbReference>
<dbReference type="GO" id="GO:0010181">
    <property type="term" value="F:FMN binding"/>
    <property type="evidence" value="ECO:0007669"/>
    <property type="project" value="InterPro"/>
</dbReference>
<feature type="compositionally biased region" description="Acidic residues" evidence="4">
    <location>
        <begin position="315"/>
        <end position="328"/>
    </location>
</feature>
<dbReference type="Gene3D" id="3.90.1010.20">
    <property type="match status" value="1"/>
</dbReference>
<dbReference type="RefSeq" id="WP_071060747.1">
    <property type="nucleotide sequence ID" value="NZ_MKIE01000001.1"/>
</dbReference>
<dbReference type="AlphaFoldDB" id="A0A1S1VA96"/>
<keyword evidence="2" id="KW-1003">Cell membrane</keyword>
<evidence type="ECO:0000256" key="2">
    <source>
        <dbReference type="ARBA" id="ARBA00022475"/>
    </source>
</evidence>
<name>A0A1S1VA96_9FIRM</name>
<accession>A0A1S1VA96</accession>
<feature type="transmembrane region" description="Helical" evidence="5">
    <location>
        <begin position="112"/>
        <end position="133"/>
    </location>
</feature>
<dbReference type="PANTHER" id="PTHR30224:SF4">
    <property type="entry name" value="ELECTRON TRANSPORT PROTEIN YCCM-RELATED"/>
    <property type="match status" value="1"/>
</dbReference>
<feature type="domain" description="C2H2-type" evidence="6">
    <location>
        <begin position="213"/>
        <end position="233"/>
    </location>
</feature>
<feature type="transmembrane region" description="Helical" evidence="5">
    <location>
        <begin position="264"/>
        <end position="285"/>
    </location>
</feature>
<dbReference type="InterPro" id="IPR013087">
    <property type="entry name" value="Znf_C2H2_type"/>
</dbReference>
<keyword evidence="5" id="KW-0812">Transmembrane</keyword>
<evidence type="ECO:0000313" key="8">
    <source>
        <dbReference type="Proteomes" id="UP000180254"/>
    </source>
</evidence>
<proteinExistence type="predicted"/>
<dbReference type="InterPro" id="IPR052378">
    <property type="entry name" value="NosR_regulator"/>
</dbReference>
<keyword evidence="5" id="KW-1133">Transmembrane helix</keyword>
<gene>
    <name evidence="7" type="primary">yccM</name>
    <name evidence="7" type="ORF">EUAN_02040</name>
</gene>
<comment type="subcellular location">
    <subcellularLocation>
        <location evidence="1">Cell membrane</location>
    </subcellularLocation>
</comment>
<feature type="transmembrane region" description="Helical" evidence="5">
    <location>
        <begin position="12"/>
        <end position="33"/>
    </location>
</feature>
<keyword evidence="3 5" id="KW-0472">Membrane</keyword>
<evidence type="ECO:0000259" key="6">
    <source>
        <dbReference type="PROSITE" id="PS00028"/>
    </source>
</evidence>
<comment type="caution">
    <text evidence="7">The sequence shown here is derived from an EMBL/GenBank/DDBJ whole genome shotgun (WGS) entry which is preliminary data.</text>
</comment>
<protein>
    <submittedName>
        <fullName evidence="7">Putative electron transport protein YccM</fullName>
    </submittedName>
</protein>
<dbReference type="Proteomes" id="UP000180254">
    <property type="component" value="Unassembled WGS sequence"/>
</dbReference>
<organism evidence="7 8">
    <name type="scientific">Andreesenia angusta</name>
    <dbReference type="NCBI Taxonomy" id="39480"/>
    <lineage>
        <taxon>Bacteria</taxon>
        <taxon>Bacillati</taxon>
        <taxon>Bacillota</taxon>
        <taxon>Tissierellia</taxon>
        <taxon>Tissierellales</taxon>
        <taxon>Gottschalkiaceae</taxon>
        <taxon>Andreesenia</taxon>
    </lineage>
</organism>
<dbReference type="PROSITE" id="PS00028">
    <property type="entry name" value="ZINC_FINGER_C2H2_1"/>
    <property type="match status" value="1"/>
</dbReference>
<dbReference type="GO" id="GO:0005886">
    <property type="term" value="C:plasma membrane"/>
    <property type="evidence" value="ECO:0007669"/>
    <property type="project" value="UniProtKB-SubCell"/>
</dbReference>
<reference evidence="7 8" key="1">
    <citation type="submission" date="2016-09" db="EMBL/GenBank/DDBJ databases">
        <title>Genome sequence of Eubacterium angustum.</title>
        <authorList>
            <person name="Poehlein A."/>
            <person name="Daniel R."/>
        </authorList>
    </citation>
    <scope>NUCLEOTIDE SEQUENCE [LARGE SCALE GENOMIC DNA]</scope>
    <source>
        <strain evidence="7 8">DSM 1989</strain>
    </source>
</reference>
<dbReference type="EMBL" id="MKIE01000001">
    <property type="protein sequence ID" value="OHW63340.1"/>
    <property type="molecule type" value="Genomic_DNA"/>
</dbReference>
<dbReference type="Pfam" id="PF04205">
    <property type="entry name" value="FMN_bind"/>
    <property type="match status" value="1"/>
</dbReference>
<dbReference type="PANTHER" id="PTHR30224">
    <property type="entry name" value="ELECTRON TRANSPORT PROTEIN"/>
    <property type="match status" value="1"/>
</dbReference>
<dbReference type="InterPro" id="IPR007329">
    <property type="entry name" value="FMN-bd"/>
</dbReference>
<dbReference type="Pfam" id="PF12801">
    <property type="entry name" value="Fer4_5"/>
    <property type="match status" value="2"/>
</dbReference>
<evidence type="ECO:0000256" key="1">
    <source>
        <dbReference type="ARBA" id="ARBA00004236"/>
    </source>
</evidence>
<feature type="region of interest" description="Disordered" evidence="4">
    <location>
        <begin position="292"/>
        <end position="333"/>
    </location>
</feature>
<evidence type="ECO:0000256" key="4">
    <source>
        <dbReference type="SAM" id="MobiDB-lite"/>
    </source>
</evidence>
<dbReference type="OrthoDB" id="9806398at2"/>
<sequence>MKSLSKTELARKIVQLAFFAAFPGIFVAVYSGIKSLYMGIFHQTADISEFFPEVALAVMVVLATVFLGRFFCGWMCAFGALQDWIFELAGMFRKRKTKVPAGVDAALKKLKYAVLLLAVIFIWTIEMSPALGYNPIDAFGVISSDPGIESLKLLFESFLPGTVIMIIILLTSAFIERFFCRYLCPTGAIFALGSRLRMIFIRKNREECSSSSCKLCTNNCSMGIDMSKHDEIHSGECIDCLKCIDACRKSNTRLTVLGKEANHLAVVLVSVALISGVILGGNSILKKSLETKNAETDTPIGTSEKETSESSGYSEDSEVKEEPAETAEPEGIYKDGIYEGTGIGFRGETRVSVVVENGLITDIEVLDSQDDEKFLVRAESGVVGSIIDTQSLEVDAVSGATYSSDGIMEAVKDAVE</sequence>
<dbReference type="STRING" id="39480.EUAN_02040"/>
<feature type="transmembrane region" description="Helical" evidence="5">
    <location>
        <begin position="53"/>
        <end position="86"/>
    </location>
</feature>
<evidence type="ECO:0000256" key="3">
    <source>
        <dbReference type="ARBA" id="ARBA00023136"/>
    </source>
</evidence>
<feature type="transmembrane region" description="Helical" evidence="5">
    <location>
        <begin position="153"/>
        <end position="175"/>
    </location>
</feature>
<evidence type="ECO:0000313" key="7">
    <source>
        <dbReference type="EMBL" id="OHW63340.1"/>
    </source>
</evidence>
<keyword evidence="8" id="KW-1185">Reference proteome</keyword>
<dbReference type="InterPro" id="IPR017896">
    <property type="entry name" value="4Fe4S_Fe-S-bd"/>
</dbReference>
<evidence type="ECO:0000256" key="5">
    <source>
        <dbReference type="SAM" id="Phobius"/>
    </source>
</evidence>
<dbReference type="SMART" id="SM00900">
    <property type="entry name" value="FMN_bind"/>
    <property type="match status" value="1"/>
</dbReference>